<dbReference type="Proteomes" id="UP000015102">
    <property type="component" value="Unassembled WGS sequence"/>
</dbReference>
<sequence>MDSTSTQSNLTKIKWAHAVNSCTELQEALKNNKIQMLEADIILGQINNCGSFLPVMGHPPATSSDITLKDFLLTVLEFNQNAVNSKGVKLDFKSIEVFEKSLGILEELWNKITFEIWLNADIVKGPVEQTKPSQAVLSIGWTTLWGPEFREGVYTKDELKDMIAAIKDNHITNKNITFPIRAGIAANSLKEMKQFIQDLGKDNFYTFTIWSSVQDFVDVANLKTFILEFGFDRVYLDVPKDLEDKLNL</sequence>
<accession>T1GB54</accession>
<dbReference type="AlphaFoldDB" id="T1GB54"/>
<dbReference type="Pfam" id="PF10223">
    <property type="entry name" value="Menorin_N"/>
    <property type="match status" value="1"/>
</dbReference>
<evidence type="ECO:0000313" key="4">
    <source>
        <dbReference type="Proteomes" id="UP000015102"/>
    </source>
</evidence>
<dbReference type="GO" id="GO:0005615">
    <property type="term" value="C:extracellular space"/>
    <property type="evidence" value="ECO:0007669"/>
    <property type="project" value="TreeGrafter"/>
</dbReference>
<dbReference type="PANTHER" id="PTHR21184:SF6">
    <property type="entry name" value="CONSERVED PLASMA MEMBRANE PROTEIN"/>
    <property type="match status" value="1"/>
</dbReference>
<protein>
    <recommendedName>
        <fullName evidence="2">Menorin-like domain-containing protein</fullName>
    </recommendedName>
</protein>
<dbReference type="STRING" id="36166.T1GB54"/>
<dbReference type="EnsemblMetazoa" id="MESCA000475-RA">
    <property type="protein sequence ID" value="MESCA000475-PA"/>
    <property type="gene ID" value="MESCA000475"/>
</dbReference>
<dbReference type="OMA" id="GFTLWWA"/>
<reference evidence="3" key="2">
    <citation type="submission" date="2015-06" db="UniProtKB">
        <authorList>
            <consortium name="EnsemblMetazoa"/>
        </authorList>
    </citation>
    <scope>IDENTIFICATION</scope>
</reference>
<dbReference type="HOGENOM" id="CLU_033162_0_0_1"/>
<dbReference type="PANTHER" id="PTHR21184">
    <property type="entry name" value="MENORIN (DENDRITIC BRANCHING PROTEIN)"/>
    <property type="match status" value="1"/>
</dbReference>
<proteinExistence type="inferred from homology"/>
<reference evidence="4" key="1">
    <citation type="submission" date="2013-02" db="EMBL/GenBank/DDBJ databases">
        <authorList>
            <person name="Hughes D."/>
        </authorList>
    </citation>
    <scope>NUCLEOTIDE SEQUENCE</scope>
    <source>
        <strain>Durham</strain>
        <strain evidence="4">NC isolate 2 -- Noor lab</strain>
    </source>
</reference>
<name>T1GB54_MEGSC</name>
<organism evidence="3 4">
    <name type="scientific">Megaselia scalaris</name>
    <name type="common">Humpbacked fly</name>
    <name type="synonym">Phora scalaris</name>
    <dbReference type="NCBI Taxonomy" id="36166"/>
    <lineage>
        <taxon>Eukaryota</taxon>
        <taxon>Metazoa</taxon>
        <taxon>Ecdysozoa</taxon>
        <taxon>Arthropoda</taxon>
        <taxon>Hexapoda</taxon>
        <taxon>Insecta</taxon>
        <taxon>Pterygota</taxon>
        <taxon>Neoptera</taxon>
        <taxon>Endopterygota</taxon>
        <taxon>Diptera</taxon>
        <taxon>Brachycera</taxon>
        <taxon>Muscomorpha</taxon>
        <taxon>Platypezoidea</taxon>
        <taxon>Phoridae</taxon>
        <taxon>Megaseliini</taxon>
        <taxon>Megaselia</taxon>
    </lineage>
</organism>
<keyword evidence="4" id="KW-1185">Reference proteome</keyword>
<evidence type="ECO:0000313" key="3">
    <source>
        <dbReference type="EnsemblMetazoa" id="MESCA000475-PA"/>
    </source>
</evidence>
<feature type="domain" description="Menorin-like" evidence="2">
    <location>
        <begin position="9"/>
        <end position="242"/>
    </location>
</feature>
<evidence type="ECO:0000259" key="2">
    <source>
        <dbReference type="Pfam" id="PF10223"/>
    </source>
</evidence>
<comment type="similarity">
    <text evidence="1">Belongs to the menorin family.</text>
</comment>
<dbReference type="EMBL" id="CAQQ02031831">
    <property type="status" value="NOT_ANNOTATED_CDS"/>
    <property type="molecule type" value="Genomic_DNA"/>
</dbReference>
<dbReference type="InterPro" id="IPR019356">
    <property type="entry name" value="Menorin_dom"/>
</dbReference>
<evidence type="ECO:0000256" key="1">
    <source>
        <dbReference type="ARBA" id="ARBA00044953"/>
    </source>
</evidence>